<gene>
    <name evidence="6" type="ORF">ACHAWO_002063</name>
</gene>
<feature type="transmembrane region" description="Helical" evidence="5">
    <location>
        <begin position="518"/>
        <end position="537"/>
    </location>
</feature>
<dbReference type="InterPro" id="IPR049680">
    <property type="entry name" value="FLVCR1-2_SLC49-like"/>
</dbReference>
<name>A0ABD3QI61_9STRA</name>
<reference evidence="6 7" key="1">
    <citation type="submission" date="2024-10" db="EMBL/GenBank/DDBJ databases">
        <title>Updated reference genomes for cyclostephanoid diatoms.</title>
        <authorList>
            <person name="Roberts W.R."/>
            <person name="Alverson A.J."/>
        </authorList>
    </citation>
    <scope>NUCLEOTIDE SEQUENCE [LARGE SCALE GENOMIC DNA]</scope>
    <source>
        <strain evidence="6 7">AJA010-31</strain>
    </source>
</reference>
<feature type="transmembrane region" description="Helical" evidence="5">
    <location>
        <begin position="367"/>
        <end position="386"/>
    </location>
</feature>
<feature type="transmembrane region" description="Helical" evidence="5">
    <location>
        <begin position="419"/>
        <end position="441"/>
    </location>
</feature>
<evidence type="ECO:0000256" key="3">
    <source>
        <dbReference type="ARBA" id="ARBA00022989"/>
    </source>
</evidence>
<dbReference type="Gene3D" id="1.20.1250.20">
    <property type="entry name" value="MFS general substrate transporter like domains"/>
    <property type="match status" value="1"/>
</dbReference>
<keyword evidence="7" id="KW-1185">Reference proteome</keyword>
<feature type="transmembrane region" description="Helical" evidence="5">
    <location>
        <begin position="462"/>
        <end position="482"/>
    </location>
</feature>
<evidence type="ECO:0008006" key="8">
    <source>
        <dbReference type="Google" id="ProtNLM"/>
    </source>
</evidence>
<feature type="transmembrane region" description="Helical" evidence="5">
    <location>
        <begin position="335"/>
        <end position="355"/>
    </location>
</feature>
<dbReference type="PANTHER" id="PTHR10924">
    <property type="entry name" value="MAJOR FACILITATOR SUPERFAMILY PROTEIN-RELATED"/>
    <property type="match status" value="1"/>
</dbReference>
<evidence type="ECO:0000256" key="5">
    <source>
        <dbReference type="SAM" id="Phobius"/>
    </source>
</evidence>
<keyword evidence="3 5" id="KW-1133">Transmembrane helix</keyword>
<evidence type="ECO:0000313" key="7">
    <source>
        <dbReference type="Proteomes" id="UP001530400"/>
    </source>
</evidence>
<comment type="caution">
    <text evidence="6">The sequence shown here is derived from an EMBL/GenBank/DDBJ whole genome shotgun (WGS) entry which is preliminary data.</text>
</comment>
<evidence type="ECO:0000313" key="6">
    <source>
        <dbReference type="EMBL" id="KAL3797685.1"/>
    </source>
</evidence>
<dbReference type="PANTHER" id="PTHR10924:SF6">
    <property type="entry name" value="SOLUTE CARRIER FAMILY 49 MEMBER A3"/>
    <property type="match status" value="1"/>
</dbReference>
<comment type="subcellular location">
    <subcellularLocation>
        <location evidence="1">Membrane</location>
        <topology evidence="1">Multi-pass membrane protein</topology>
    </subcellularLocation>
</comment>
<dbReference type="AlphaFoldDB" id="A0ABD3QI61"/>
<feature type="transmembrane region" description="Helical" evidence="5">
    <location>
        <begin position="598"/>
        <end position="615"/>
    </location>
</feature>
<feature type="transmembrane region" description="Helical" evidence="5">
    <location>
        <begin position="488"/>
        <end position="506"/>
    </location>
</feature>
<feature type="transmembrane region" description="Helical" evidence="5">
    <location>
        <begin position="180"/>
        <end position="201"/>
    </location>
</feature>
<dbReference type="InterPro" id="IPR011701">
    <property type="entry name" value="MFS"/>
</dbReference>
<dbReference type="Proteomes" id="UP001530400">
    <property type="component" value="Unassembled WGS sequence"/>
</dbReference>
<dbReference type="SUPFAM" id="SSF103473">
    <property type="entry name" value="MFS general substrate transporter"/>
    <property type="match status" value="1"/>
</dbReference>
<evidence type="ECO:0000256" key="1">
    <source>
        <dbReference type="ARBA" id="ARBA00004141"/>
    </source>
</evidence>
<protein>
    <recommendedName>
        <fullName evidence="8">Major facilitator superfamily (MFS) profile domain-containing protein</fullName>
    </recommendedName>
</protein>
<evidence type="ECO:0000256" key="2">
    <source>
        <dbReference type="ARBA" id="ARBA00022692"/>
    </source>
</evidence>
<dbReference type="Pfam" id="PF07690">
    <property type="entry name" value="MFS_1"/>
    <property type="match status" value="1"/>
</dbReference>
<sequence>MLYKSLLPGRALTIINHIIAAEAIAPDIVRNLLNKMRSKSNRSSVPRNSSRMHFIAIVISAISSQSTNAFSPSSSSTPIKHILANTQQSKYNQHPPSHLQTFQQQQQYNHRHSFLRNLSLQSTQKESSQSNNPKYPIEPRVYPQRYTQLAYLSLLALLSDWICFSLAASPSSFEAAYPTASAANLIDIFLFTNVASCFLVTDVVARFGLGMCIKGAAAIMTLGCLLRSGLPDFSFMAANAATAVGGGDGSIDVGVVNMAHSSVSIVQAAVEVLPDPISQLVSTESLTEASRLAGLEPYPLLVLGTILVGFAQPYFQCTPPMLSATWFASDERATATATALNFNQIGIAIAFLVGGSMAKNEVGIHDYFGLITVLCGLVTLGTFVQFEEKPPSPPSYSEIEKMMRGEREPPFLESVKKLFGIPGFSIPLAAFICSISITNIVGTFIDEVLERGGITDQLGVDLAGAGFELAILLGGIIIGGYVDKTKQYKSVTLACLVATMLFVIPLGLTDHLLGNEPVLLVLALLGLGVSCGPIQPINAELAVDVTYPSDETAVESVQQVGGNLVSALMVPVAEWALNQDYEFFKQIRPLDSDIRGDVLLLFAVAAVTIVYFSSFDAPLRRTLADSEE</sequence>
<keyword evidence="2 5" id="KW-0812">Transmembrane</keyword>
<organism evidence="6 7">
    <name type="scientific">Cyclotella atomus</name>
    <dbReference type="NCBI Taxonomy" id="382360"/>
    <lineage>
        <taxon>Eukaryota</taxon>
        <taxon>Sar</taxon>
        <taxon>Stramenopiles</taxon>
        <taxon>Ochrophyta</taxon>
        <taxon>Bacillariophyta</taxon>
        <taxon>Coscinodiscophyceae</taxon>
        <taxon>Thalassiosirophycidae</taxon>
        <taxon>Stephanodiscales</taxon>
        <taxon>Stephanodiscaceae</taxon>
        <taxon>Cyclotella</taxon>
    </lineage>
</organism>
<dbReference type="GO" id="GO:0016020">
    <property type="term" value="C:membrane"/>
    <property type="evidence" value="ECO:0007669"/>
    <property type="project" value="UniProtKB-SubCell"/>
</dbReference>
<feature type="transmembrane region" description="Helical" evidence="5">
    <location>
        <begin position="298"/>
        <end position="315"/>
    </location>
</feature>
<accession>A0ABD3QI61</accession>
<proteinExistence type="predicted"/>
<dbReference type="EMBL" id="JALLPJ020000246">
    <property type="protein sequence ID" value="KAL3797685.1"/>
    <property type="molecule type" value="Genomic_DNA"/>
</dbReference>
<evidence type="ECO:0000256" key="4">
    <source>
        <dbReference type="ARBA" id="ARBA00023136"/>
    </source>
</evidence>
<dbReference type="InterPro" id="IPR036259">
    <property type="entry name" value="MFS_trans_sf"/>
</dbReference>
<feature type="transmembrane region" description="Helical" evidence="5">
    <location>
        <begin position="149"/>
        <end position="168"/>
    </location>
</feature>
<keyword evidence="4 5" id="KW-0472">Membrane</keyword>